<dbReference type="Proteomes" id="UP000002605">
    <property type="component" value="Chromosome 6"/>
</dbReference>
<dbReference type="RefSeq" id="XP_002421137.1">
    <property type="nucleotide sequence ID" value="XM_002421092.1"/>
</dbReference>
<proteinExistence type="predicted"/>
<gene>
    <name evidence="1" type="ordered locus">Cd36_64250</name>
    <name evidence="2" type="ORF">CD36_64250</name>
</gene>
<dbReference type="KEGG" id="cdu:CD36_64250"/>
<dbReference type="AlphaFoldDB" id="B9WJ75"/>
<dbReference type="CGD" id="CAL0000161902">
    <property type="gene designation" value="Cd36_64250"/>
</dbReference>
<dbReference type="GeneID" id="8048913"/>
<sequence>MLKYYNRSSTFDELVLKLSALKDTTCYILISDPALYYSHHSSDTIKLSLKGIHNLSNCQLILIESWSEIKDFVSSIVDRCLIVFYGIFKTFIELGLNDDVGKKNVFLQHHQFCGWELNKLFHLLLLKQSKYGVDVLVNDCIGQDNDNDDSEPLIWSLQIPNVREKLRNDITTTNQEEKMISLRVIFIKWFETTNRIDYSIV</sequence>
<evidence type="ECO:0000313" key="2">
    <source>
        <dbReference type="EMBL" id="CAX41296.1"/>
    </source>
</evidence>
<dbReference type="OrthoDB" id="4014368at2759"/>
<protein>
    <submittedName>
        <fullName evidence="2">Uncharacterized protein</fullName>
    </submittedName>
</protein>
<evidence type="ECO:0000313" key="3">
    <source>
        <dbReference type="Proteomes" id="UP000002605"/>
    </source>
</evidence>
<dbReference type="HOGENOM" id="CLU_1337345_0_0_1"/>
<accession>B9WJ75</accession>
<evidence type="ECO:0000313" key="1">
    <source>
        <dbReference type="CGD" id="CAL0000161902"/>
    </source>
</evidence>
<reference evidence="2 3" key="1">
    <citation type="journal article" date="2009" name="Genome Res.">
        <title>Comparative genomics of the fungal pathogens Candida dubliniensis and Candida albicans.</title>
        <authorList>
            <person name="Jackson A.P."/>
            <person name="Gamble J.A."/>
            <person name="Yeomans T."/>
            <person name="Moran G.P."/>
            <person name="Saunders D."/>
            <person name="Harris D."/>
            <person name="Aslett M."/>
            <person name="Barrell J.F."/>
            <person name="Butler G."/>
            <person name="Citiulo F."/>
            <person name="Coleman D.C."/>
            <person name="de Groot P.W.J."/>
            <person name="Goodwin T.J."/>
            <person name="Quail M.A."/>
            <person name="McQuillan J."/>
            <person name="Munro C.A."/>
            <person name="Pain A."/>
            <person name="Poulter R.T."/>
            <person name="Rajandream M.A."/>
            <person name="Renauld H."/>
            <person name="Spiering M.J."/>
            <person name="Tivey A."/>
            <person name="Gow N.A.R."/>
            <person name="Barrell B."/>
            <person name="Sullivan D.J."/>
            <person name="Berriman M."/>
        </authorList>
    </citation>
    <scope>NUCLEOTIDE SEQUENCE [LARGE SCALE GENOMIC DNA]</scope>
    <source>
        <strain evidence="3">CD36 / ATCC MYA-646 / CBS 7987 / NCPF 3949 / NRRL Y-17841</strain>
    </source>
</reference>
<keyword evidence="3" id="KW-1185">Reference proteome</keyword>
<dbReference type="VEuPathDB" id="FungiDB:CD36_64250"/>
<organism evidence="2 3">
    <name type="scientific">Candida dubliniensis (strain CD36 / ATCC MYA-646 / CBS 7987 / NCPF 3949 / NRRL Y-17841)</name>
    <name type="common">Yeast</name>
    <dbReference type="NCBI Taxonomy" id="573826"/>
    <lineage>
        <taxon>Eukaryota</taxon>
        <taxon>Fungi</taxon>
        <taxon>Dikarya</taxon>
        <taxon>Ascomycota</taxon>
        <taxon>Saccharomycotina</taxon>
        <taxon>Pichiomycetes</taxon>
        <taxon>Debaryomycetaceae</taxon>
        <taxon>Candida/Lodderomyces clade</taxon>
        <taxon>Candida</taxon>
    </lineage>
</organism>
<dbReference type="EMBL" id="FM992693">
    <property type="protein sequence ID" value="CAX41296.1"/>
    <property type="molecule type" value="Genomic_DNA"/>
</dbReference>
<name>B9WJ75_CANDC</name>